<dbReference type="STRING" id="596151.DesfrDRAFT_3330"/>
<comment type="caution">
    <text evidence="1">The sequence shown here is derived from an EMBL/GenBank/DDBJ whole genome shotgun (WGS) entry which is preliminary data.</text>
</comment>
<dbReference type="eggNOG" id="COG3370">
    <property type="taxonomic scope" value="Bacteria"/>
</dbReference>
<dbReference type="SUPFAM" id="SSF75169">
    <property type="entry name" value="DsrEFH-like"/>
    <property type="match status" value="1"/>
</dbReference>
<dbReference type="EMBL" id="AECZ01000029">
    <property type="protein sequence ID" value="EFL49961.1"/>
    <property type="molecule type" value="Genomic_DNA"/>
</dbReference>
<dbReference type="Proteomes" id="UP000006250">
    <property type="component" value="Unassembled WGS sequence"/>
</dbReference>
<proteinExistence type="predicted"/>
<dbReference type="Gene3D" id="3.40.1260.10">
    <property type="entry name" value="DsrEFH-like"/>
    <property type="match status" value="1"/>
</dbReference>
<accession>E1K0D0</accession>
<protein>
    <submittedName>
        <fullName evidence="1">Uncharacterized protein</fullName>
    </submittedName>
</protein>
<sequence>MTTQENAAPGLVMLWVTADKEAALNMALMYAKNSRLKGWWDEVHLVVWGPSAKLLATDAELQAEVAACRKAGVTLLACLACAERYGVTEDLKRLGLDVLYMGEPMTGYLKDSWKILSV</sequence>
<dbReference type="AlphaFoldDB" id="E1K0D0"/>
<keyword evidence="2" id="KW-1185">Reference proteome</keyword>
<gene>
    <name evidence="1" type="ORF">DesfrDRAFT_3330</name>
</gene>
<dbReference type="Pfam" id="PF02635">
    <property type="entry name" value="DsrE"/>
    <property type="match status" value="1"/>
</dbReference>
<reference evidence="1 2" key="1">
    <citation type="submission" date="2010-08" db="EMBL/GenBank/DDBJ databases">
        <title>The draft genome of Desulfovibrio fructosovorans JJ.</title>
        <authorList>
            <consortium name="US DOE Joint Genome Institute (JGI-PGF)"/>
            <person name="Lucas S."/>
            <person name="Copeland A."/>
            <person name="Lapidus A."/>
            <person name="Cheng J.-F."/>
            <person name="Bruce D."/>
            <person name="Goodwin L."/>
            <person name="Pitluck S."/>
            <person name="Land M.L."/>
            <person name="Hauser L."/>
            <person name="Chang Y.-J."/>
            <person name="Jeffries C."/>
            <person name="Wall J.D."/>
            <person name="Stahl D.A."/>
            <person name="Arkin A.P."/>
            <person name="Dehal P."/>
            <person name="Stolyar S.M."/>
            <person name="Hazen T.C."/>
            <person name="Woyke T.J."/>
        </authorList>
    </citation>
    <scope>NUCLEOTIDE SEQUENCE [LARGE SCALE GENOMIC DNA]</scope>
    <source>
        <strain evidence="1 2">JJ</strain>
    </source>
</reference>
<organism evidence="1 2">
    <name type="scientific">Solidesulfovibrio fructosivorans JJ]</name>
    <dbReference type="NCBI Taxonomy" id="596151"/>
    <lineage>
        <taxon>Bacteria</taxon>
        <taxon>Pseudomonadati</taxon>
        <taxon>Thermodesulfobacteriota</taxon>
        <taxon>Desulfovibrionia</taxon>
        <taxon>Desulfovibrionales</taxon>
        <taxon>Desulfovibrionaceae</taxon>
        <taxon>Solidesulfovibrio</taxon>
    </lineage>
</organism>
<dbReference type="RefSeq" id="WP_005995788.1">
    <property type="nucleotide sequence ID" value="NZ_AECZ01000029.1"/>
</dbReference>
<dbReference type="InterPro" id="IPR027396">
    <property type="entry name" value="DsrEFH-like"/>
</dbReference>
<dbReference type="InterPro" id="IPR003787">
    <property type="entry name" value="Sulphur_relay_DsrE/F-like"/>
</dbReference>
<evidence type="ECO:0000313" key="1">
    <source>
        <dbReference type="EMBL" id="EFL49961.1"/>
    </source>
</evidence>
<dbReference type="OrthoDB" id="9805634at2"/>
<name>E1K0D0_SOLFR</name>
<evidence type="ECO:0000313" key="2">
    <source>
        <dbReference type="Proteomes" id="UP000006250"/>
    </source>
</evidence>